<name>A0ABD3IL45_EUCGL</name>
<dbReference type="EMBL" id="JBJKBG010000011">
    <property type="protein sequence ID" value="KAL3714749.1"/>
    <property type="molecule type" value="Genomic_DNA"/>
</dbReference>
<accession>A0ABD3IL45</accession>
<proteinExistence type="predicted"/>
<evidence type="ECO:0000313" key="3">
    <source>
        <dbReference type="Proteomes" id="UP001634007"/>
    </source>
</evidence>
<dbReference type="AlphaFoldDB" id="A0ABD3IL45"/>
<dbReference type="Proteomes" id="UP001634007">
    <property type="component" value="Unassembled WGS sequence"/>
</dbReference>
<evidence type="ECO:0000313" key="2">
    <source>
        <dbReference type="EMBL" id="KAL3714749.1"/>
    </source>
</evidence>
<organism evidence="2 3">
    <name type="scientific">Eucalyptus globulus</name>
    <name type="common">Tasmanian blue gum</name>
    <dbReference type="NCBI Taxonomy" id="34317"/>
    <lineage>
        <taxon>Eukaryota</taxon>
        <taxon>Viridiplantae</taxon>
        <taxon>Streptophyta</taxon>
        <taxon>Embryophyta</taxon>
        <taxon>Tracheophyta</taxon>
        <taxon>Spermatophyta</taxon>
        <taxon>Magnoliopsida</taxon>
        <taxon>eudicotyledons</taxon>
        <taxon>Gunneridae</taxon>
        <taxon>Pentapetalae</taxon>
        <taxon>rosids</taxon>
        <taxon>malvids</taxon>
        <taxon>Myrtales</taxon>
        <taxon>Myrtaceae</taxon>
        <taxon>Myrtoideae</taxon>
        <taxon>Eucalypteae</taxon>
        <taxon>Eucalyptus</taxon>
    </lineage>
</organism>
<protein>
    <submittedName>
        <fullName evidence="2">Uncharacterized protein</fullName>
    </submittedName>
</protein>
<sequence length="118" mass="12975">MQAKTLALKEEDEKKGESLGGDLPRQLLPPHSVSTTYIACLIFLFRSRWKCGMNLSHKAIGAEPTEELIDEIDIDDEWSSLLASFASTTQAKTLALKEEEEKSESLGGDSAETALSHH</sequence>
<feature type="region of interest" description="Disordered" evidence="1">
    <location>
        <begin position="1"/>
        <end position="26"/>
    </location>
</feature>
<gene>
    <name evidence="2" type="ORF">ACJRO7_006623</name>
</gene>
<feature type="compositionally biased region" description="Basic and acidic residues" evidence="1">
    <location>
        <begin position="95"/>
        <end position="104"/>
    </location>
</feature>
<comment type="caution">
    <text evidence="2">The sequence shown here is derived from an EMBL/GenBank/DDBJ whole genome shotgun (WGS) entry which is preliminary data.</text>
</comment>
<keyword evidence="3" id="KW-1185">Reference proteome</keyword>
<feature type="region of interest" description="Disordered" evidence="1">
    <location>
        <begin position="94"/>
        <end position="118"/>
    </location>
</feature>
<reference evidence="2 3" key="1">
    <citation type="submission" date="2024-11" db="EMBL/GenBank/DDBJ databases">
        <title>Chromosome-level genome assembly of Eucalyptus globulus Labill. provides insights into its genome evolution.</title>
        <authorList>
            <person name="Li X."/>
        </authorList>
    </citation>
    <scope>NUCLEOTIDE SEQUENCE [LARGE SCALE GENOMIC DNA]</scope>
    <source>
        <strain evidence="2">CL2024</strain>
        <tissue evidence="2">Fresh tender leaves</tissue>
    </source>
</reference>
<feature type="compositionally biased region" description="Basic and acidic residues" evidence="1">
    <location>
        <begin position="7"/>
        <end position="17"/>
    </location>
</feature>
<evidence type="ECO:0000256" key="1">
    <source>
        <dbReference type="SAM" id="MobiDB-lite"/>
    </source>
</evidence>